<reference evidence="1 2" key="1">
    <citation type="submission" date="2019-03" db="EMBL/GenBank/DDBJ databases">
        <title>Genomic Encyclopedia of Archaeal and Bacterial Type Strains, Phase II (KMG-II): from individual species to whole genera.</title>
        <authorList>
            <person name="Goeker M."/>
        </authorList>
    </citation>
    <scope>NUCLEOTIDE SEQUENCE [LARGE SCALE GENOMIC DNA]</scope>
    <source>
        <strain evidence="1 2">DSM 24782</strain>
    </source>
</reference>
<proteinExistence type="predicted"/>
<dbReference type="Proteomes" id="UP000295344">
    <property type="component" value="Unassembled WGS sequence"/>
</dbReference>
<dbReference type="AlphaFoldDB" id="A0A4R7FR70"/>
<dbReference type="OrthoDB" id="9837063at2"/>
<sequence length="162" mass="16964">MLLGVSGAVVAVVLLIRAGRSVAGADTAQGTVRVRAEVHTGVEQALIGLTRSLALVGSPADAAYGQLFLQQTAVATLTVGSRSEIGRGFRALITAEPGRGATEIRYAILRLPGDETLHAAVLQFELLLIEAIRRLDANADVRLVGRALRDLDRTTGQEGGAR</sequence>
<organism evidence="1 2">
    <name type="scientific">Amnibacterium kyonggiense</name>
    <dbReference type="NCBI Taxonomy" id="595671"/>
    <lineage>
        <taxon>Bacteria</taxon>
        <taxon>Bacillati</taxon>
        <taxon>Actinomycetota</taxon>
        <taxon>Actinomycetes</taxon>
        <taxon>Micrococcales</taxon>
        <taxon>Microbacteriaceae</taxon>
        <taxon>Amnibacterium</taxon>
    </lineage>
</organism>
<name>A0A4R7FR70_9MICO</name>
<comment type="caution">
    <text evidence="1">The sequence shown here is derived from an EMBL/GenBank/DDBJ whole genome shotgun (WGS) entry which is preliminary data.</text>
</comment>
<evidence type="ECO:0008006" key="3">
    <source>
        <dbReference type="Google" id="ProtNLM"/>
    </source>
</evidence>
<protein>
    <recommendedName>
        <fullName evidence="3">Polyketide cyclase/dehydrase/lipid transport protein</fullName>
    </recommendedName>
</protein>
<keyword evidence="2" id="KW-1185">Reference proteome</keyword>
<accession>A0A4R7FR70</accession>
<evidence type="ECO:0000313" key="2">
    <source>
        <dbReference type="Proteomes" id="UP000295344"/>
    </source>
</evidence>
<gene>
    <name evidence="1" type="ORF">CLV52_0829</name>
</gene>
<dbReference type="EMBL" id="SOAM01000001">
    <property type="protein sequence ID" value="TDS80273.1"/>
    <property type="molecule type" value="Genomic_DNA"/>
</dbReference>
<dbReference type="RefSeq" id="WP_133765009.1">
    <property type="nucleotide sequence ID" value="NZ_BAAARP010000001.1"/>
</dbReference>
<evidence type="ECO:0000313" key="1">
    <source>
        <dbReference type="EMBL" id="TDS80273.1"/>
    </source>
</evidence>